<dbReference type="RefSeq" id="WP_394822424.1">
    <property type="nucleotide sequence ID" value="NZ_CP089984.1"/>
</dbReference>
<dbReference type="SUPFAM" id="SSF46785">
    <property type="entry name" value="Winged helix' DNA-binding domain"/>
    <property type="match status" value="1"/>
</dbReference>
<feature type="compositionally biased region" description="Polar residues" evidence="5">
    <location>
        <begin position="338"/>
        <end position="352"/>
    </location>
</feature>
<name>A0ABZ2LPJ0_9BACT</name>
<dbReference type="Gene3D" id="3.40.190.290">
    <property type="match status" value="1"/>
</dbReference>
<accession>A0ABZ2LPJ0</accession>
<keyword evidence="8" id="KW-1185">Reference proteome</keyword>
<dbReference type="InterPro" id="IPR036388">
    <property type="entry name" value="WH-like_DNA-bd_sf"/>
</dbReference>
<evidence type="ECO:0000256" key="3">
    <source>
        <dbReference type="ARBA" id="ARBA00023125"/>
    </source>
</evidence>
<dbReference type="EMBL" id="CP089984">
    <property type="protein sequence ID" value="WXB12804.1"/>
    <property type="molecule type" value="Genomic_DNA"/>
</dbReference>
<feature type="region of interest" description="Disordered" evidence="5">
    <location>
        <begin position="309"/>
        <end position="371"/>
    </location>
</feature>
<evidence type="ECO:0000256" key="4">
    <source>
        <dbReference type="ARBA" id="ARBA00023163"/>
    </source>
</evidence>
<evidence type="ECO:0000313" key="7">
    <source>
        <dbReference type="EMBL" id="WXB12804.1"/>
    </source>
</evidence>
<dbReference type="InterPro" id="IPR000847">
    <property type="entry name" value="LysR_HTH_N"/>
</dbReference>
<dbReference type="InterPro" id="IPR058163">
    <property type="entry name" value="LysR-type_TF_proteobact-type"/>
</dbReference>
<dbReference type="InterPro" id="IPR036390">
    <property type="entry name" value="WH_DNA-bd_sf"/>
</dbReference>
<evidence type="ECO:0000256" key="2">
    <source>
        <dbReference type="ARBA" id="ARBA00023015"/>
    </source>
</evidence>
<dbReference type="PANTHER" id="PTHR30537:SF3">
    <property type="entry name" value="TRANSCRIPTIONAL REGULATORY PROTEIN"/>
    <property type="match status" value="1"/>
</dbReference>
<keyword evidence="3" id="KW-0238">DNA-binding</keyword>
<feature type="domain" description="HTH lysR-type" evidence="6">
    <location>
        <begin position="4"/>
        <end position="61"/>
    </location>
</feature>
<keyword evidence="4" id="KW-0804">Transcription</keyword>
<keyword evidence="2" id="KW-0805">Transcription regulation</keyword>
<dbReference type="PROSITE" id="PS50931">
    <property type="entry name" value="HTH_LYSR"/>
    <property type="match status" value="1"/>
</dbReference>
<comment type="similarity">
    <text evidence="1">Belongs to the LysR transcriptional regulatory family.</text>
</comment>
<reference evidence="7 8" key="1">
    <citation type="submission" date="2021-12" db="EMBL/GenBank/DDBJ databases">
        <title>Discovery of the Pendulisporaceae a myxobacterial family with distinct sporulation behavior and unique specialized metabolism.</title>
        <authorList>
            <person name="Garcia R."/>
            <person name="Popoff A."/>
            <person name="Bader C.D."/>
            <person name="Loehr J."/>
            <person name="Walesch S."/>
            <person name="Walt C."/>
            <person name="Boldt J."/>
            <person name="Bunk B."/>
            <person name="Haeckl F.J.F.P.J."/>
            <person name="Gunesch A.P."/>
            <person name="Birkelbach J."/>
            <person name="Nuebel U."/>
            <person name="Pietschmann T."/>
            <person name="Bach T."/>
            <person name="Mueller R."/>
        </authorList>
    </citation>
    <scope>NUCLEOTIDE SEQUENCE [LARGE SCALE GENOMIC DNA]</scope>
    <source>
        <strain evidence="7 8">MSr11954</strain>
    </source>
</reference>
<organism evidence="7 8">
    <name type="scientific">Pendulispora albinea</name>
    <dbReference type="NCBI Taxonomy" id="2741071"/>
    <lineage>
        <taxon>Bacteria</taxon>
        <taxon>Pseudomonadati</taxon>
        <taxon>Myxococcota</taxon>
        <taxon>Myxococcia</taxon>
        <taxon>Myxococcales</taxon>
        <taxon>Sorangiineae</taxon>
        <taxon>Pendulisporaceae</taxon>
        <taxon>Pendulispora</taxon>
    </lineage>
</organism>
<evidence type="ECO:0000256" key="1">
    <source>
        <dbReference type="ARBA" id="ARBA00009437"/>
    </source>
</evidence>
<dbReference type="Gene3D" id="1.10.10.10">
    <property type="entry name" value="Winged helix-like DNA-binding domain superfamily/Winged helix DNA-binding domain"/>
    <property type="match status" value="1"/>
</dbReference>
<feature type="compositionally biased region" description="Basic residues" evidence="5">
    <location>
        <begin position="361"/>
        <end position="371"/>
    </location>
</feature>
<dbReference type="PANTHER" id="PTHR30537">
    <property type="entry name" value="HTH-TYPE TRANSCRIPTIONAL REGULATOR"/>
    <property type="match status" value="1"/>
</dbReference>
<sequence>MRSLDWNDFQFVLRVAEKGSLAAGARAMGVNHTTALRRVHAFERQLGVRLFERLAQGYVLTGPGEEFVRTARAMDELAAQAERRILGHDLQLTGTVRVTTTDSLASSILPRHLEAFRAKHPEVHLELTTSNAVLSLTRRDADVAIRPMAKPSENLVGRRISDVAFAVYAAAALLEHAPDRAARELGAHREGAAARELGKYRWIAPDESLSNTTVHRWMARKIPNESVVLHADSFVAMRAACAAGIGVAALPCYLGDLEPRIRRVQGPIPSLASELWVLTHEDLRTATRIRAFSEFIGDALAGERELIQGAGIGPKGTRASTAPKGTREPTTAPKGTRESTTGPKGTRESTSPKGARESTKRKPPTSKRKMP</sequence>
<gene>
    <name evidence="7" type="ORF">LZC94_33755</name>
</gene>
<evidence type="ECO:0000313" key="8">
    <source>
        <dbReference type="Proteomes" id="UP001370348"/>
    </source>
</evidence>
<dbReference type="InterPro" id="IPR005119">
    <property type="entry name" value="LysR_subst-bd"/>
</dbReference>
<evidence type="ECO:0000256" key="5">
    <source>
        <dbReference type="SAM" id="MobiDB-lite"/>
    </source>
</evidence>
<dbReference type="SUPFAM" id="SSF53850">
    <property type="entry name" value="Periplasmic binding protein-like II"/>
    <property type="match status" value="1"/>
</dbReference>
<dbReference type="Pfam" id="PF00126">
    <property type="entry name" value="HTH_1"/>
    <property type="match status" value="1"/>
</dbReference>
<dbReference type="Pfam" id="PF03466">
    <property type="entry name" value="LysR_substrate"/>
    <property type="match status" value="1"/>
</dbReference>
<evidence type="ECO:0000259" key="6">
    <source>
        <dbReference type="PROSITE" id="PS50931"/>
    </source>
</evidence>
<proteinExistence type="inferred from homology"/>
<dbReference type="Proteomes" id="UP001370348">
    <property type="component" value="Chromosome"/>
</dbReference>
<protein>
    <submittedName>
        <fullName evidence="7">LysR family transcriptional regulator</fullName>
    </submittedName>
</protein>